<evidence type="ECO:0000256" key="1">
    <source>
        <dbReference type="ARBA" id="ARBA00022884"/>
    </source>
</evidence>
<feature type="domain" description="RRM" evidence="4">
    <location>
        <begin position="78"/>
        <end position="147"/>
    </location>
</feature>
<keyword evidence="1 2" id="KW-0694">RNA-binding</keyword>
<feature type="compositionally biased region" description="Pro residues" evidence="3">
    <location>
        <begin position="193"/>
        <end position="206"/>
    </location>
</feature>
<dbReference type="FunFam" id="3.30.70.330:FF:000058">
    <property type="entry name" value="RNA-binding motif protein 4"/>
    <property type="match status" value="1"/>
</dbReference>
<dbReference type="Proteomes" id="UP000694558">
    <property type="component" value="Chromosome 4"/>
</dbReference>
<dbReference type="Pfam" id="PF00076">
    <property type="entry name" value="RRM_1"/>
    <property type="match status" value="2"/>
</dbReference>
<feature type="domain" description="RRM" evidence="4">
    <location>
        <begin position="2"/>
        <end position="72"/>
    </location>
</feature>
<evidence type="ECO:0000259" key="4">
    <source>
        <dbReference type="PROSITE" id="PS50102"/>
    </source>
</evidence>
<evidence type="ECO:0000313" key="5">
    <source>
        <dbReference type="Ensembl" id="ENSSMAP00000022293.2"/>
    </source>
</evidence>
<dbReference type="FunFam" id="3.30.70.330:FF:000796">
    <property type="entry name" value="RNA binding motif protein 4.3"/>
    <property type="match status" value="1"/>
</dbReference>
<sequence>MVKIFVGNLPREADQDEIKALFTQYGTVTECAIIKNYAFVHMEDRKEATKAIKTLHLYKLHGTPINVEASHGKNYGSVKLHVANVEKGADDELRTLFEEYGTVSECAVVKNFAFVHMSNSDEAMDAIKGLDNTEFQGKRIHVQISKSRPRQDEREDYPPPPDRGGYWPPRYPGERPEPPPPGYLRGRLGHMPPGYPAPPLPPPPPRRAVYPERPYEGERERFGVVDYYEKYRARPYAVVRDRLMTPSLDPYERRPLPPPPASYYARDRSPLRRAPNTPMPPASNGYSYERSRLSPVPRVPAYGVPRARDPYAERLPPPPPARYAY</sequence>
<dbReference type="Ensembl" id="ENSSMAT00000022551.2">
    <property type="protein sequence ID" value="ENSSMAP00000022293.2"/>
    <property type="gene ID" value="ENSSMAG00000013644.2"/>
</dbReference>
<dbReference type="SUPFAM" id="SSF54928">
    <property type="entry name" value="RNA-binding domain, RBD"/>
    <property type="match status" value="2"/>
</dbReference>
<dbReference type="InterPro" id="IPR012677">
    <property type="entry name" value="Nucleotide-bd_a/b_plait_sf"/>
</dbReference>
<accession>A0A8D3ARD8</accession>
<dbReference type="InterPro" id="IPR035979">
    <property type="entry name" value="RBD_domain_sf"/>
</dbReference>
<organism evidence="5 6">
    <name type="scientific">Scophthalmus maximus</name>
    <name type="common">Turbot</name>
    <name type="synonym">Psetta maxima</name>
    <dbReference type="NCBI Taxonomy" id="52904"/>
    <lineage>
        <taxon>Eukaryota</taxon>
        <taxon>Metazoa</taxon>
        <taxon>Chordata</taxon>
        <taxon>Craniata</taxon>
        <taxon>Vertebrata</taxon>
        <taxon>Euteleostomi</taxon>
        <taxon>Actinopterygii</taxon>
        <taxon>Neopterygii</taxon>
        <taxon>Teleostei</taxon>
        <taxon>Neoteleostei</taxon>
        <taxon>Acanthomorphata</taxon>
        <taxon>Carangaria</taxon>
        <taxon>Pleuronectiformes</taxon>
        <taxon>Pleuronectoidei</taxon>
        <taxon>Scophthalmidae</taxon>
        <taxon>Scophthalmus</taxon>
    </lineage>
</organism>
<gene>
    <name evidence="5" type="primary">LOC118300080</name>
</gene>
<dbReference type="InterPro" id="IPR050502">
    <property type="entry name" value="Euk_RNA-bind_prot"/>
</dbReference>
<dbReference type="PANTHER" id="PTHR48025">
    <property type="entry name" value="OS02G0815200 PROTEIN"/>
    <property type="match status" value="1"/>
</dbReference>
<reference evidence="5" key="1">
    <citation type="submission" date="2023-05" db="EMBL/GenBank/DDBJ databases">
        <title>High-quality long-read genome of Scophthalmus maximus.</title>
        <authorList>
            <person name="Lien S."/>
            <person name="Martinez P."/>
        </authorList>
    </citation>
    <scope>NUCLEOTIDE SEQUENCE [LARGE SCALE GENOMIC DNA]</scope>
</reference>
<proteinExistence type="predicted"/>
<reference evidence="5" key="2">
    <citation type="submission" date="2025-08" db="UniProtKB">
        <authorList>
            <consortium name="Ensembl"/>
        </authorList>
    </citation>
    <scope>IDENTIFICATION</scope>
</reference>
<dbReference type="AlphaFoldDB" id="A0A8D3ARD8"/>
<evidence type="ECO:0000256" key="2">
    <source>
        <dbReference type="PROSITE-ProRule" id="PRU00176"/>
    </source>
</evidence>
<feature type="compositionally biased region" description="Pro residues" evidence="3">
    <location>
        <begin position="315"/>
        <end position="325"/>
    </location>
</feature>
<dbReference type="InterPro" id="IPR000504">
    <property type="entry name" value="RRM_dom"/>
</dbReference>
<dbReference type="CDD" id="cd12343">
    <property type="entry name" value="RRM1_2_CoAA_like"/>
    <property type="match status" value="2"/>
</dbReference>
<dbReference type="GeneTree" id="ENSGT00940000165455"/>
<dbReference type="SMART" id="SM00360">
    <property type="entry name" value="RRM"/>
    <property type="match status" value="2"/>
</dbReference>
<name>A0A8D3ARD8_SCOMX</name>
<feature type="region of interest" description="Disordered" evidence="3">
    <location>
        <begin position="138"/>
        <end position="208"/>
    </location>
</feature>
<evidence type="ECO:0000256" key="3">
    <source>
        <dbReference type="SAM" id="MobiDB-lite"/>
    </source>
</evidence>
<evidence type="ECO:0000313" key="6">
    <source>
        <dbReference type="Proteomes" id="UP000694558"/>
    </source>
</evidence>
<dbReference type="GO" id="GO:0005634">
    <property type="term" value="C:nucleus"/>
    <property type="evidence" value="ECO:0007669"/>
    <property type="project" value="TreeGrafter"/>
</dbReference>
<feature type="region of interest" description="Disordered" evidence="3">
    <location>
        <begin position="247"/>
        <end position="325"/>
    </location>
</feature>
<dbReference type="PROSITE" id="PS50102">
    <property type="entry name" value="RRM"/>
    <property type="match status" value="2"/>
</dbReference>
<dbReference type="Gene3D" id="3.30.70.330">
    <property type="match status" value="2"/>
</dbReference>
<protein>
    <submittedName>
        <fullName evidence="5">RNA binding motif protein 4.3</fullName>
    </submittedName>
</protein>
<dbReference type="PANTHER" id="PTHR48025:SF26">
    <property type="entry name" value="HETEROGENEOUS NUCLEAR RIBONUCLEOPROTEIN M-RELATED"/>
    <property type="match status" value="1"/>
</dbReference>
<dbReference type="GO" id="GO:0003729">
    <property type="term" value="F:mRNA binding"/>
    <property type="evidence" value="ECO:0007669"/>
    <property type="project" value="TreeGrafter"/>
</dbReference>